<evidence type="ECO:0000313" key="17">
    <source>
        <dbReference type="EMBL" id="JAR43430.1"/>
    </source>
</evidence>
<accession>A0A146XMZ2</accession>
<dbReference type="GO" id="GO:0004523">
    <property type="term" value="F:RNA-DNA hybrid ribonuclease activity"/>
    <property type="evidence" value="ECO:0007669"/>
    <property type="project" value="UniProtKB-EC"/>
</dbReference>
<dbReference type="FunFam" id="3.10.20.370:FF:000001">
    <property type="entry name" value="Retrovirus-related Pol polyprotein from transposon 17.6-like protein"/>
    <property type="match status" value="1"/>
</dbReference>
<keyword evidence="12" id="KW-0479">Metal-binding</keyword>
<keyword evidence="8" id="KW-0255">Endonuclease</keyword>
<evidence type="ECO:0000259" key="14">
    <source>
        <dbReference type="PROSITE" id="PS50158"/>
    </source>
</evidence>
<dbReference type="SUPFAM" id="SSF56672">
    <property type="entry name" value="DNA/RNA polymerases"/>
    <property type="match status" value="1"/>
</dbReference>
<dbReference type="GO" id="GO:0003677">
    <property type="term" value="F:DNA binding"/>
    <property type="evidence" value="ECO:0007669"/>
    <property type="project" value="UniProtKB-KW"/>
</dbReference>
<dbReference type="EMBL" id="GCES01042893">
    <property type="protein sequence ID" value="JAR43430.1"/>
    <property type="molecule type" value="Transcribed_RNA"/>
</dbReference>
<dbReference type="Proteomes" id="UP000265000">
    <property type="component" value="Unplaced"/>
</dbReference>
<evidence type="ECO:0000256" key="9">
    <source>
        <dbReference type="ARBA" id="ARBA00023125"/>
    </source>
</evidence>
<sequence length="1389" mass="157667">MAFGKPEDFHFEESEESFDNYRERLEQYFAANDLDTKDEKTKSVFLTVGGKRSHSLLMDLCALDKPSEKSYEELVALLQRHYVPKTNFIAERCKFHGRNQKDNETISEYVASLRKLAATCKFGTFLDEALRDRFVCGVKSSELRDRLLSTAHTKDLTLPLAVEMALSFEVTKDSAQQFSQKAFKAHVVDKKVKTKYREAEKNTATGKPCYRCGGKSHNPNDCRFKESECHECKKKGHITKACRTRKEGGRSSTTKGTMHLDVKRQPSVLKQRHYGAVLQQQDVCSWIGPQYAPEAASRYADPGNRLEFKRDPDDSKLLSHQVGEDGAASDVVVQCKMKAAHNPDTVPELTLDSQDFGLFEMNTGNGDTVKPYYVYVSVNGSRVNMEIDTGAAVSVISENLYKRRFKSVKLSSANCVLKMYSQESLQMMGKFVAKVKCKEITKKLELLVVKGRGPALMGRDWISQLKLDWSQVNRVAPETVEDVCTQYASVFNPELGKLKGIKAKLHVAPEAVPKFHKPRNVPYALREAVEKELTKLEAEGVISPTNYSEWAAPIVCIPKKDDSVRLCGDYKVTINPWLNVDQYPLPKTQDLFAKLAGGQKFTKLDLSQAYQQVQLEESSRCYLTINTHKGLYRYNRLPYGVASAPAIFQKIMDQVLQGMDGVICYLDDILITGKDVESHLANLKEVLRRLQSHNLRVKREKCEFMKDSVSYLGHVIDAAGIHPMKEKTTAIQKAPVPRNVTELRSFLALLNYYGKFIPNLSTLIQPMSALLHKDADWIWSENCQKAFENAKKALQSDNILVHFDAELPIILACDASPYGVGAVISHQTEDGSERPIAFASRMLTETEQNYSQIEKEALGLVFGVMKFHDYLYGRKFILVTDHKPLLKILGPKTGVPTLAAARLQRWALILAAYKYEIQYKRSEQHSNADALSRLPMEQSVDVVSNPIYKVSYLDELPITAREIAKETDKDPVLKVVKQLVLTGWPKHVQDELLKPYFQRRFELTVEDDCLLWGLRVVVPKKLRNQLISELHEHHWGVVKMKSLARSLFWWPAVDECIEQEASECTICQKQRSMPCTAPVHRWKWASSPWERIHLDFAEDHKQMFLVVMDAYARWPEIMPMQTTTSVKTIETLRTLFAAYGLPKEVVTDNGPQFVSQEFEAFLKKNGVQHIKSPAYHPASNGLAERLVQNLKRSLAKNRAVGGMTLEHCVTNFLLGYRNTPHTTTGKTPAELFLKRQVRTRLSLIRPQFSQRMQTETEPTLPRVRVFTVGQPVLVKNYRGGEKWLNGVVQEILGPVTYSVEVNGKCVKRHLNQILGINGNPAHFIQTDFGVGSFWNEDNLDTANGVDQQMEEKTVGNQPMDFPSSTVERNTCPMRNRRPPDRLNLKLHSK</sequence>
<dbReference type="CDD" id="cd09274">
    <property type="entry name" value="RNase_HI_RT_Ty3"/>
    <property type="match status" value="1"/>
</dbReference>
<evidence type="ECO:0000256" key="1">
    <source>
        <dbReference type="ARBA" id="ARBA00010879"/>
    </source>
</evidence>
<keyword evidence="19" id="KW-1185">Reference proteome</keyword>
<dbReference type="InterPro" id="IPR000477">
    <property type="entry name" value="RT_dom"/>
</dbReference>
<feature type="domain" description="Integrase catalytic" evidence="16">
    <location>
        <begin position="1084"/>
        <end position="1236"/>
    </location>
</feature>
<evidence type="ECO:0000256" key="3">
    <source>
        <dbReference type="ARBA" id="ARBA00022670"/>
    </source>
</evidence>
<evidence type="ECO:0000256" key="2">
    <source>
        <dbReference type="ARBA" id="ARBA00012180"/>
    </source>
</evidence>
<dbReference type="PROSITE" id="PS50158">
    <property type="entry name" value="ZF_CCHC"/>
    <property type="match status" value="1"/>
</dbReference>
<evidence type="ECO:0000256" key="6">
    <source>
        <dbReference type="ARBA" id="ARBA00022722"/>
    </source>
</evidence>
<dbReference type="SUPFAM" id="SSF50630">
    <property type="entry name" value="Acid proteases"/>
    <property type="match status" value="1"/>
</dbReference>
<proteinExistence type="inferred from homology"/>
<evidence type="ECO:0000256" key="5">
    <source>
        <dbReference type="ARBA" id="ARBA00022695"/>
    </source>
</evidence>
<feature type="region of interest" description="Disordered" evidence="13">
    <location>
        <begin position="1353"/>
        <end position="1389"/>
    </location>
</feature>
<evidence type="ECO:0000256" key="10">
    <source>
        <dbReference type="ARBA" id="ARBA00023268"/>
    </source>
</evidence>
<comment type="similarity">
    <text evidence="1">Belongs to the beta type-B retroviral polymerase family. HERV class-II K(HML-2) pol subfamily.</text>
</comment>
<evidence type="ECO:0000256" key="11">
    <source>
        <dbReference type="ARBA" id="ARBA00039658"/>
    </source>
</evidence>
<dbReference type="Gene3D" id="3.10.20.370">
    <property type="match status" value="1"/>
</dbReference>
<dbReference type="GeneTree" id="ENSGT00940000166555"/>
<feature type="domain" description="CCHC-type" evidence="14">
    <location>
        <begin position="209"/>
        <end position="223"/>
    </location>
</feature>
<dbReference type="InterPro" id="IPR041577">
    <property type="entry name" value="RT_RNaseH_2"/>
</dbReference>
<dbReference type="GO" id="GO:0004190">
    <property type="term" value="F:aspartic-type endopeptidase activity"/>
    <property type="evidence" value="ECO:0007669"/>
    <property type="project" value="UniProtKB-KW"/>
</dbReference>
<keyword evidence="4" id="KW-0808">Transferase</keyword>
<evidence type="ECO:0000256" key="13">
    <source>
        <dbReference type="SAM" id="MobiDB-lite"/>
    </source>
</evidence>
<keyword evidence="8" id="KW-0378">Hydrolase</keyword>
<dbReference type="InterPro" id="IPR001878">
    <property type="entry name" value="Znf_CCHC"/>
</dbReference>
<dbReference type="InterPro" id="IPR001584">
    <property type="entry name" value="Integrase_cat-core"/>
</dbReference>
<dbReference type="STRING" id="8078.ENSFHEP00000020631"/>
<keyword evidence="12" id="KW-0862">Zinc</keyword>
<dbReference type="InterPro" id="IPR043502">
    <property type="entry name" value="DNA/RNA_pol_sf"/>
</dbReference>
<dbReference type="InterPro" id="IPR036875">
    <property type="entry name" value="Znf_CCHC_sf"/>
</dbReference>
<dbReference type="InterPro" id="IPR041588">
    <property type="entry name" value="Integrase_H2C2"/>
</dbReference>
<dbReference type="Pfam" id="PF17919">
    <property type="entry name" value="RT_RNaseH_2"/>
    <property type="match status" value="1"/>
</dbReference>
<dbReference type="FunFam" id="3.30.70.270:FF:000020">
    <property type="entry name" value="Transposon Tf2-6 polyprotein-like Protein"/>
    <property type="match status" value="1"/>
</dbReference>
<dbReference type="Gene3D" id="3.10.10.10">
    <property type="entry name" value="HIV Type 1 Reverse Transcriptase, subunit A, domain 1"/>
    <property type="match status" value="1"/>
</dbReference>
<reference evidence="18" key="2">
    <citation type="submission" date="2025-05" db="UniProtKB">
        <authorList>
            <consortium name="Ensembl"/>
        </authorList>
    </citation>
    <scope>IDENTIFICATION</scope>
</reference>
<evidence type="ECO:0000313" key="18">
    <source>
        <dbReference type="Ensembl" id="ENSFHEP00000020631.1"/>
    </source>
</evidence>
<keyword evidence="7" id="KW-0064">Aspartyl protease</keyword>
<evidence type="ECO:0000259" key="16">
    <source>
        <dbReference type="PROSITE" id="PS50994"/>
    </source>
</evidence>
<keyword evidence="6" id="KW-0540">Nuclease</keyword>
<dbReference type="GO" id="GO:0008270">
    <property type="term" value="F:zinc ion binding"/>
    <property type="evidence" value="ECO:0007669"/>
    <property type="project" value="UniProtKB-KW"/>
</dbReference>
<dbReference type="CDD" id="cd01647">
    <property type="entry name" value="RT_LTR"/>
    <property type="match status" value="1"/>
</dbReference>
<dbReference type="Gene3D" id="3.30.70.270">
    <property type="match status" value="2"/>
</dbReference>
<dbReference type="Gene3D" id="4.10.60.10">
    <property type="entry name" value="Zinc finger, CCHC-type"/>
    <property type="match status" value="1"/>
</dbReference>
<evidence type="ECO:0000256" key="12">
    <source>
        <dbReference type="PROSITE-ProRule" id="PRU00047"/>
    </source>
</evidence>
<reference evidence="17" key="1">
    <citation type="submission" date="2015-01" db="EMBL/GenBank/DDBJ databases">
        <title>EvidentialGene: Evidence-directed Construction of Complete mRNA Transcriptomes without Genomes.</title>
        <authorList>
            <person name="Gilbert D.G."/>
        </authorList>
    </citation>
    <scope>NUCLEOTIDE SEQUENCE</scope>
</reference>
<dbReference type="PANTHER" id="PTHR37984">
    <property type="entry name" value="PROTEIN CBG26694"/>
    <property type="match status" value="1"/>
</dbReference>
<dbReference type="SMART" id="SM00343">
    <property type="entry name" value="ZnF_C2HC"/>
    <property type="match status" value="2"/>
</dbReference>
<dbReference type="InterPro" id="IPR012337">
    <property type="entry name" value="RNaseH-like_sf"/>
</dbReference>
<protein>
    <recommendedName>
        <fullName evidence="11">Gypsy retrotransposon integrase-like protein 1</fullName>
        <ecNumber evidence="2">3.1.26.4</ecNumber>
    </recommendedName>
</protein>
<dbReference type="GO" id="GO:0016779">
    <property type="term" value="F:nucleotidyltransferase activity"/>
    <property type="evidence" value="ECO:0007669"/>
    <property type="project" value="UniProtKB-KW"/>
</dbReference>
<dbReference type="PROSITE" id="PS50994">
    <property type="entry name" value="INTEGRASE"/>
    <property type="match status" value="1"/>
</dbReference>
<dbReference type="InterPro" id="IPR043128">
    <property type="entry name" value="Rev_trsase/Diguanyl_cyclase"/>
</dbReference>
<feature type="domain" description="Reverse transcriptase" evidence="15">
    <location>
        <begin position="538"/>
        <end position="716"/>
    </location>
</feature>
<keyword evidence="12" id="KW-0863">Zinc-finger</keyword>
<dbReference type="GO" id="GO:0015074">
    <property type="term" value="P:DNA integration"/>
    <property type="evidence" value="ECO:0007669"/>
    <property type="project" value="InterPro"/>
</dbReference>
<evidence type="ECO:0000256" key="4">
    <source>
        <dbReference type="ARBA" id="ARBA00022679"/>
    </source>
</evidence>
<dbReference type="Gene3D" id="1.10.340.70">
    <property type="match status" value="1"/>
</dbReference>
<evidence type="ECO:0000256" key="8">
    <source>
        <dbReference type="ARBA" id="ARBA00022759"/>
    </source>
</evidence>
<dbReference type="Ensembl" id="ENSFHET00000030183.1">
    <property type="protein sequence ID" value="ENSFHEP00000020631.1"/>
    <property type="gene ID" value="ENSFHEG00000022554.1"/>
</dbReference>
<dbReference type="Gene3D" id="2.40.70.10">
    <property type="entry name" value="Acid Proteases"/>
    <property type="match status" value="1"/>
</dbReference>
<dbReference type="SUPFAM" id="SSF57756">
    <property type="entry name" value="Retrovirus zinc finger-like domains"/>
    <property type="match status" value="1"/>
</dbReference>
<evidence type="ECO:0000259" key="15">
    <source>
        <dbReference type="PROSITE" id="PS50878"/>
    </source>
</evidence>
<dbReference type="Pfam" id="PF17921">
    <property type="entry name" value="Integrase_H2C2"/>
    <property type="match status" value="1"/>
</dbReference>
<keyword evidence="9" id="KW-0238">DNA-binding</keyword>
<keyword evidence="5" id="KW-0548">Nucleotidyltransferase</keyword>
<keyword evidence="10" id="KW-0511">Multifunctional enzyme</keyword>
<dbReference type="Gene3D" id="3.30.420.10">
    <property type="entry name" value="Ribonuclease H-like superfamily/Ribonuclease H"/>
    <property type="match status" value="1"/>
</dbReference>
<dbReference type="InterPro" id="IPR036397">
    <property type="entry name" value="RNaseH_sf"/>
</dbReference>
<dbReference type="InterPro" id="IPR021109">
    <property type="entry name" value="Peptidase_aspartic_dom_sf"/>
</dbReference>
<dbReference type="SUPFAM" id="SSF53098">
    <property type="entry name" value="Ribonuclease H-like"/>
    <property type="match status" value="1"/>
</dbReference>
<dbReference type="Pfam" id="PF00078">
    <property type="entry name" value="RVT_1"/>
    <property type="match status" value="1"/>
</dbReference>
<dbReference type="Pfam" id="PF00665">
    <property type="entry name" value="rve"/>
    <property type="match status" value="1"/>
</dbReference>
<dbReference type="PROSITE" id="PS50878">
    <property type="entry name" value="RT_POL"/>
    <property type="match status" value="1"/>
</dbReference>
<organism evidence="17">
    <name type="scientific">Fundulus heteroclitus</name>
    <name type="common">Killifish</name>
    <name type="synonym">Mummichog</name>
    <dbReference type="NCBI Taxonomy" id="8078"/>
    <lineage>
        <taxon>Eukaryota</taxon>
        <taxon>Metazoa</taxon>
        <taxon>Chordata</taxon>
        <taxon>Craniata</taxon>
        <taxon>Vertebrata</taxon>
        <taxon>Euteleostomi</taxon>
        <taxon>Actinopterygii</taxon>
        <taxon>Neopterygii</taxon>
        <taxon>Teleostei</taxon>
        <taxon>Neoteleostei</taxon>
        <taxon>Acanthomorphata</taxon>
        <taxon>Ovalentaria</taxon>
        <taxon>Atherinomorphae</taxon>
        <taxon>Cyprinodontiformes</taxon>
        <taxon>Fundulidae</taxon>
        <taxon>Fundulus</taxon>
    </lineage>
</organism>
<dbReference type="InterPro" id="IPR050951">
    <property type="entry name" value="Retrovirus_Pol_polyprotein"/>
</dbReference>
<dbReference type="EC" id="3.1.26.4" evidence="2"/>
<evidence type="ECO:0000313" key="19">
    <source>
        <dbReference type="Proteomes" id="UP000265000"/>
    </source>
</evidence>
<dbReference type="FunFam" id="3.30.420.10:FF:000063">
    <property type="entry name" value="Retrovirus-related Pol polyprotein from transposon 297-like Protein"/>
    <property type="match status" value="1"/>
</dbReference>
<name>A0A146XMZ2_FUNHE</name>
<dbReference type="PANTHER" id="PTHR37984:SF5">
    <property type="entry name" value="PROTEIN NYNRIN-LIKE"/>
    <property type="match status" value="1"/>
</dbReference>
<dbReference type="GO" id="GO:0006508">
    <property type="term" value="P:proteolysis"/>
    <property type="evidence" value="ECO:0007669"/>
    <property type="project" value="UniProtKB-KW"/>
</dbReference>
<keyword evidence="3" id="KW-0645">Protease</keyword>
<dbReference type="FunFam" id="1.10.340.70:FF:000003">
    <property type="entry name" value="Protein CBG25708"/>
    <property type="match status" value="1"/>
</dbReference>
<evidence type="ECO:0000256" key="7">
    <source>
        <dbReference type="ARBA" id="ARBA00022750"/>
    </source>
</evidence>